<dbReference type="EMBL" id="RBNL01003716">
    <property type="protein sequence ID" value="RML45917.1"/>
    <property type="molecule type" value="Genomic_DNA"/>
</dbReference>
<evidence type="ECO:0000313" key="2">
    <source>
        <dbReference type="Proteomes" id="UP000282378"/>
    </source>
</evidence>
<comment type="caution">
    <text evidence="1">The sequence shown here is derived from an EMBL/GenBank/DDBJ whole genome shotgun (WGS) entry which is preliminary data.</text>
</comment>
<sequence length="61" mass="6926">MVLEYIHYLNAKIGQGATAAKIRVFLQCLARRTFVLLKRLIEMAPIKEAVATQMMRATEFG</sequence>
<organism evidence="1 2">
    <name type="scientific">Pseudomonas syringae pv. maculicola</name>
    <dbReference type="NCBI Taxonomy" id="59511"/>
    <lineage>
        <taxon>Bacteria</taxon>
        <taxon>Pseudomonadati</taxon>
        <taxon>Pseudomonadota</taxon>
        <taxon>Gammaproteobacteria</taxon>
        <taxon>Pseudomonadales</taxon>
        <taxon>Pseudomonadaceae</taxon>
        <taxon>Pseudomonas</taxon>
    </lineage>
</organism>
<proteinExistence type="predicted"/>
<dbReference type="Proteomes" id="UP000282378">
    <property type="component" value="Unassembled WGS sequence"/>
</dbReference>
<evidence type="ECO:0000313" key="1">
    <source>
        <dbReference type="EMBL" id="RML45917.1"/>
    </source>
</evidence>
<reference evidence="1 2" key="1">
    <citation type="submission" date="2018-08" db="EMBL/GenBank/DDBJ databases">
        <title>Recombination of ecologically and evolutionarily significant loci maintains genetic cohesion in the Pseudomonas syringae species complex.</title>
        <authorList>
            <person name="Dillon M."/>
            <person name="Thakur S."/>
            <person name="Almeida R.N.D."/>
            <person name="Weir B.S."/>
            <person name="Guttman D.S."/>
        </authorList>
    </citation>
    <scope>NUCLEOTIDE SEQUENCE [LARGE SCALE GENOMIC DNA]</scope>
    <source>
        <strain evidence="1 2">88_10</strain>
    </source>
</reference>
<dbReference type="AlphaFoldDB" id="A0A3M2W2Z4"/>
<protein>
    <submittedName>
        <fullName evidence="1">Uncharacterized protein</fullName>
    </submittedName>
</protein>
<accession>A0A3M2W2Z4</accession>
<gene>
    <name evidence="1" type="ORF">APX70_04463</name>
</gene>
<name>A0A3M2W2Z4_PSEYM</name>